<proteinExistence type="predicted"/>
<dbReference type="Proteomes" id="UP000075714">
    <property type="component" value="Unassembled WGS sequence"/>
</dbReference>
<gene>
    <name evidence="1" type="ORF">GPECTOR_90g531</name>
</gene>
<organism evidence="1 2">
    <name type="scientific">Gonium pectorale</name>
    <name type="common">Green alga</name>
    <dbReference type="NCBI Taxonomy" id="33097"/>
    <lineage>
        <taxon>Eukaryota</taxon>
        <taxon>Viridiplantae</taxon>
        <taxon>Chlorophyta</taxon>
        <taxon>core chlorophytes</taxon>
        <taxon>Chlorophyceae</taxon>
        <taxon>CS clade</taxon>
        <taxon>Chlamydomonadales</taxon>
        <taxon>Volvocaceae</taxon>
        <taxon>Gonium</taxon>
    </lineage>
</organism>
<evidence type="ECO:0000313" key="1">
    <source>
        <dbReference type="EMBL" id="KXZ43444.1"/>
    </source>
</evidence>
<dbReference type="OrthoDB" id="2119792at2759"/>
<keyword evidence="2" id="KW-1185">Reference proteome</keyword>
<protein>
    <submittedName>
        <fullName evidence="1">Uncharacterized protein</fullName>
    </submittedName>
</protein>
<evidence type="ECO:0000313" key="2">
    <source>
        <dbReference type="Proteomes" id="UP000075714"/>
    </source>
</evidence>
<sequence>MYDPYAPWIVLDFNDLWEPCAGDGMRLGLYYAETSDYTLLRGNRIYCNTILCKAKAEGIPFTATHQLLPRHTPAPRTLFKAALDAIMAAAGGMMKKLNNTLSGYLGKHHKNHYRVRLNSCLDHVWNWLQTHGTAGSPNIFVRDIGAQLFLLGEKTSTTMSEINMPMYIQLKDFANMRLYDMTKAMGGTLAFIMKVDCAVTVGGALPPLSAEWGGYCVSELPRHLGPQAEMHAAFQADQE</sequence>
<reference evidence="2" key="1">
    <citation type="journal article" date="2016" name="Nat. Commun.">
        <title>The Gonium pectorale genome demonstrates co-option of cell cycle regulation during the evolution of multicellularity.</title>
        <authorList>
            <person name="Hanschen E.R."/>
            <person name="Marriage T.N."/>
            <person name="Ferris P.J."/>
            <person name="Hamaji T."/>
            <person name="Toyoda A."/>
            <person name="Fujiyama A."/>
            <person name="Neme R."/>
            <person name="Noguchi H."/>
            <person name="Minakuchi Y."/>
            <person name="Suzuki M."/>
            <person name="Kawai-Toyooka H."/>
            <person name="Smith D.R."/>
            <person name="Sparks H."/>
            <person name="Anderson J."/>
            <person name="Bakaric R."/>
            <person name="Luria V."/>
            <person name="Karger A."/>
            <person name="Kirschner M.W."/>
            <person name="Durand P.M."/>
            <person name="Michod R.E."/>
            <person name="Nozaki H."/>
            <person name="Olson B.J."/>
        </authorList>
    </citation>
    <scope>NUCLEOTIDE SEQUENCE [LARGE SCALE GENOMIC DNA]</scope>
    <source>
        <strain evidence="2">NIES-2863</strain>
    </source>
</reference>
<dbReference type="AlphaFoldDB" id="A0A150G0T0"/>
<accession>A0A150G0T0</accession>
<name>A0A150G0T0_GONPE</name>
<dbReference type="EMBL" id="LSYV01000091">
    <property type="protein sequence ID" value="KXZ43444.1"/>
    <property type="molecule type" value="Genomic_DNA"/>
</dbReference>
<comment type="caution">
    <text evidence="1">The sequence shown here is derived from an EMBL/GenBank/DDBJ whole genome shotgun (WGS) entry which is preliminary data.</text>
</comment>